<keyword evidence="1" id="KW-1133">Transmembrane helix</keyword>
<accession>A0A8S5TRF7</accession>
<feature type="transmembrane region" description="Helical" evidence="1">
    <location>
        <begin position="26"/>
        <end position="44"/>
    </location>
</feature>
<sequence>MVGYKVIIVWGLLWWLSTRRERAARYPLYVAAVVYGAVDVYHMINILR</sequence>
<proteinExistence type="predicted"/>
<keyword evidence="1" id="KW-0812">Transmembrane</keyword>
<evidence type="ECO:0000313" key="2">
    <source>
        <dbReference type="EMBL" id="DAF84781.1"/>
    </source>
</evidence>
<dbReference type="EMBL" id="BK015908">
    <property type="protein sequence ID" value="DAF84781.1"/>
    <property type="molecule type" value="Genomic_DNA"/>
</dbReference>
<organism evidence="2">
    <name type="scientific">Siphoviridae sp. ctss15</name>
    <dbReference type="NCBI Taxonomy" id="2825699"/>
    <lineage>
        <taxon>Viruses</taxon>
        <taxon>Duplodnaviria</taxon>
        <taxon>Heunggongvirae</taxon>
        <taxon>Uroviricota</taxon>
        <taxon>Caudoviricetes</taxon>
    </lineage>
</organism>
<name>A0A8S5TRF7_9CAUD</name>
<keyword evidence="1" id="KW-0472">Membrane</keyword>
<reference evidence="2" key="1">
    <citation type="journal article" date="2021" name="Proc. Natl. Acad. Sci. U.S.A.">
        <title>A Catalog of Tens of Thousands of Viruses from Human Metagenomes Reveals Hidden Associations with Chronic Diseases.</title>
        <authorList>
            <person name="Tisza M.J."/>
            <person name="Buck C.B."/>
        </authorList>
    </citation>
    <scope>NUCLEOTIDE SEQUENCE</scope>
    <source>
        <strain evidence="2">Ctss15</strain>
    </source>
</reference>
<protein>
    <submittedName>
        <fullName evidence="2">Uncharacterized protein</fullName>
    </submittedName>
</protein>
<evidence type="ECO:0000256" key="1">
    <source>
        <dbReference type="SAM" id="Phobius"/>
    </source>
</evidence>